<organism evidence="1 2">
    <name type="scientific">Candidatus Sungbacteria bacterium RIFCSPLOWO2_12_FULL_41_11</name>
    <dbReference type="NCBI Taxonomy" id="1802286"/>
    <lineage>
        <taxon>Bacteria</taxon>
        <taxon>Candidatus Sungiibacteriota</taxon>
    </lineage>
</organism>
<protein>
    <recommendedName>
        <fullName evidence="3">ATP synthase subunit delta</fullName>
    </recommendedName>
</protein>
<evidence type="ECO:0000313" key="2">
    <source>
        <dbReference type="Proteomes" id="UP000177171"/>
    </source>
</evidence>
<evidence type="ECO:0000313" key="1">
    <source>
        <dbReference type="EMBL" id="OHA14507.1"/>
    </source>
</evidence>
<dbReference type="EMBL" id="MHQY01000007">
    <property type="protein sequence ID" value="OHA14507.1"/>
    <property type="molecule type" value="Genomic_DNA"/>
</dbReference>
<gene>
    <name evidence="1" type="ORF">A3G49_06705</name>
</gene>
<accession>A0A1G2LSD3</accession>
<evidence type="ECO:0008006" key="3">
    <source>
        <dbReference type="Google" id="ProtNLM"/>
    </source>
</evidence>
<sequence>MQEQQETSNAVNELLETIEKMLEHMRTKEERDEVSFAIESALNGAYTLKGVKTEDILRMHMPYRFFRFLEEMTGRGVPEKKSDNWGQFLQDLKKKLGAMEVLKIDLAVEPNEELINQMHSWIHRELGGGIILDIHSDKTILGGIRIVYRGRYGNLTLKDRILKVMNREKQKILEEIGYK</sequence>
<name>A0A1G2LSD3_9BACT</name>
<reference evidence="1 2" key="1">
    <citation type="journal article" date="2016" name="Nat. Commun.">
        <title>Thousands of microbial genomes shed light on interconnected biogeochemical processes in an aquifer system.</title>
        <authorList>
            <person name="Anantharaman K."/>
            <person name="Brown C.T."/>
            <person name="Hug L.A."/>
            <person name="Sharon I."/>
            <person name="Castelle C.J."/>
            <person name="Probst A.J."/>
            <person name="Thomas B.C."/>
            <person name="Singh A."/>
            <person name="Wilkins M.J."/>
            <person name="Karaoz U."/>
            <person name="Brodie E.L."/>
            <person name="Williams K.H."/>
            <person name="Hubbard S.S."/>
            <person name="Banfield J.F."/>
        </authorList>
    </citation>
    <scope>NUCLEOTIDE SEQUENCE [LARGE SCALE GENOMIC DNA]</scope>
</reference>
<comment type="caution">
    <text evidence="1">The sequence shown here is derived from an EMBL/GenBank/DDBJ whole genome shotgun (WGS) entry which is preliminary data.</text>
</comment>
<proteinExistence type="predicted"/>
<dbReference type="Proteomes" id="UP000177171">
    <property type="component" value="Unassembled WGS sequence"/>
</dbReference>
<dbReference type="AlphaFoldDB" id="A0A1G2LSD3"/>